<feature type="compositionally biased region" description="Polar residues" evidence="4">
    <location>
        <begin position="264"/>
        <end position="277"/>
    </location>
</feature>
<feature type="compositionally biased region" description="Basic and acidic residues" evidence="4">
    <location>
        <begin position="1673"/>
        <end position="1683"/>
    </location>
</feature>
<feature type="compositionally biased region" description="Polar residues" evidence="4">
    <location>
        <begin position="1293"/>
        <end position="1302"/>
    </location>
</feature>
<evidence type="ECO:0000313" key="6">
    <source>
        <dbReference type="Proteomes" id="UP000085678"/>
    </source>
</evidence>
<dbReference type="PANTHER" id="PTHR11289:SF0">
    <property type="entry name" value="BREAST CANCER TYPE 2 SUSCEPTIBILITY PROTEIN"/>
    <property type="match status" value="1"/>
</dbReference>
<feature type="compositionally biased region" description="Basic residues" evidence="4">
    <location>
        <begin position="3003"/>
        <end position="3012"/>
    </location>
</feature>
<dbReference type="GO" id="GO:0005634">
    <property type="term" value="C:nucleus"/>
    <property type="evidence" value="ECO:0007669"/>
    <property type="project" value="TreeGrafter"/>
</dbReference>
<feature type="region of interest" description="Disordered" evidence="4">
    <location>
        <begin position="334"/>
        <end position="378"/>
    </location>
</feature>
<feature type="compositionally biased region" description="Polar residues" evidence="4">
    <location>
        <begin position="2715"/>
        <end position="2727"/>
    </location>
</feature>
<feature type="compositionally biased region" description="Basic and acidic residues" evidence="4">
    <location>
        <begin position="1271"/>
        <end position="1284"/>
    </location>
</feature>
<feature type="compositionally biased region" description="Basic and acidic residues" evidence="4">
    <location>
        <begin position="683"/>
        <end position="696"/>
    </location>
</feature>
<dbReference type="InParanoid" id="A0A2R2MJK6"/>
<feature type="region of interest" description="Disordered" evidence="4">
    <location>
        <begin position="1952"/>
        <end position="2042"/>
    </location>
</feature>
<evidence type="ECO:0000256" key="1">
    <source>
        <dbReference type="ARBA" id="ARBA00022737"/>
    </source>
</evidence>
<feature type="non-terminal residue" evidence="7">
    <location>
        <position position="1"/>
    </location>
</feature>
<keyword evidence="2" id="KW-0227">DNA damage</keyword>
<dbReference type="OrthoDB" id="21095at2759"/>
<dbReference type="InterPro" id="IPR015188">
    <property type="entry name" value="BRCA2_OB_3"/>
</dbReference>
<dbReference type="PANTHER" id="PTHR11289">
    <property type="entry name" value="BREAST CANCER TYPE 2 SUSCEPTIBILITY PROTEIN BRCA2"/>
    <property type="match status" value="1"/>
</dbReference>
<dbReference type="GO" id="GO:0006355">
    <property type="term" value="P:regulation of DNA-templated transcription"/>
    <property type="evidence" value="ECO:0007669"/>
    <property type="project" value="TreeGrafter"/>
</dbReference>
<dbReference type="RefSeq" id="XP_023930390.1">
    <property type="nucleotide sequence ID" value="XM_024074622.1"/>
</dbReference>
<protein>
    <submittedName>
        <fullName evidence="7">Uncharacterized protein LOC106166803</fullName>
    </submittedName>
</protein>
<dbReference type="InterPro" id="IPR002093">
    <property type="entry name" value="BRCA2_repeat"/>
</dbReference>
<dbReference type="Proteomes" id="UP000085678">
    <property type="component" value="Unplaced"/>
</dbReference>
<gene>
    <name evidence="7" type="primary">LOC106166803</name>
</gene>
<feature type="compositionally biased region" description="Polar residues" evidence="4">
    <location>
        <begin position="2006"/>
        <end position="2016"/>
    </location>
</feature>
<feature type="region of interest" description="Disordered" evidence="4">
    <location>
        <begin position="2677"/>
        <end position="2727"/>
    </location>
</feature>
<evidence type="ECO:0000259" key="5">
    <source>
        <dbReference type="Pfam" id="PF09104"/>
    </source>
</evidence>
<feature type="region of interest" description="Disordered" evidence="4">
    <location>
        <begin position="876"/>
        <end position="895"/>
    </location>
</feature>
<keyword evidence="3" id="KW-0234">DNA repair</keyword>
<evidence type="ECO:0000313" key="7">
    <source>
        <dbReference type="RefSeq" id="XP_023930390.1"/>
    </source>
</evidence>
<reference evidence="7" key="1">
    <citation type="submission" date="2025-08" db="UniProtKB">
        <authorList>
            <consortium name="RefSeq"/>
        </authorList>
    </citation>
    <scope>IDENTIFICATION</scope>
    <source>
        <tissue evidence="7">Gonads</tissue>
    </source>
</reference>
<feature type="region of interest" description="Disordered" evidence="4">
    <location>
        <begin position="2206"/>
        <end position="2245"/>
    </location>
</feature>
<keyword evidence="6" id="KW-1185">Reference proteome</keyword>
<proteinExistence type="predicted"/>
<name>A0A2R2MJK6_LINAN</name>
<dbReference type="SUPFAM" id="SSF50249">
    <property type="entry name" value="Nucleic acid-binding proteins"/>
    <property type="match status" value="1"/>
</dbReference>
<dbReference type="KEGG" id="lak:106166803"/>
<dbReference type="PROSITE" id="PS50138">
    <property type="entry name" value="BRCA2_REPEAT"/>
    <property type="match status" value="10"/>
</dbReference>
<dbReference type="Pfam" id="PF00634">
    <property type="entry name" value="BRCA2"/>
    <property type="match status" value="4"/>
</dbReference>
<feature type="region of interest" description="Disordered" evidence="4">
    <location>
        <begin position="250"/>
        <end position="303"/>
    </location>
</feature>
<feature type="region of interest" description="Disordered" evidence="4">
    <location>
        <begin position="2856"/>
        <end position="2891"/>
    </location>
</feature>
<evidence type="ECO:0000256" key="4">
    <source>
        <dbReference type="SAM" id="MobiDB-lite"/>
    </source>
</evidence>
<feature type="region of interest" description="Disordered" evidence="4">
    <location>
        <begin position="176"/>
        <end position="196"/>
    </location>
</feature>
<feature type="compositionally biased region" description="Low complexity" evidence="4">
    <location>
        <begin position="2677"/>
        <end position="2704"/>
    </location>
</feature>
<keyword evidence="1" id="KW-0677">Repeat</keyword>
<dbReference type="InterPro" id="IPR012340">
    <property type="entry name" value="NA-bd_OB-fold"/>
</dbReference>
<dbReference type="Pfam" id="PF09104">
    <property type="entry name" value="BRCA-2_OB3"/>
    <property type="match status" value="1"/>
</dbReference>
<accession>A0A2R2MJK6</accession>
<feature type="domain" description="BRCA2 OB3" evidence="5">
    <location>
        <begin position="2588"/>
        <end position="2665"/>
    </location>
</feature>
<evidence type="ECO:0000256" key="3">
    <source>
        <dbReference type="ARBA" id="ARBA00023204"/>
    </source>
</evidence>
<organism evidence="6 7">
    <name type="scientific">Lingula anatina</name>
    <name type="common">Brachiopod</name>
    <name type="synonym">Lingula unguis</name>
    <dbReference type="NCBI Taxonomy" id="7574"/>
    <lineage>
        <taxon>Eukaryota</taxon>
        <taxon>Metazoa</taxon>
        <taxon>Spiralia</taxon>
        <taxon>Lophotrochozoa</taxon>
        <taxon>Brachiopoda</taxon>
        <taxon>Linguliformea</taxon>
        <taxon>Lingulata</taxon>
        <taxon>Lingulida</taxon>
        <taxon>Linguloidea</taxon>
        <taxon>Lingulidae</taxon>
        <taxon>Lingula</taxon>
    </lineage>
</organism>
<feature type="compositionally biased region" description="Basic and acidic residues" evidence="4">
    <location>
        <begin position="363"/>
        <end position="378"/>
    </location>
</feature>
<dbReference type="InterPro" id="IPR015525">
    <property type="entry name" value="BRCA2"/>
</dbReference>
<feature type="compositionally biased region" description="Basic and acidic residues" evidence="4">
    <location>
        <begin position="2212"/>
        <end position="2222"/>
    </location>
</feature>
<feature type="region of interest" description="Disordered" evidence="4">
    <location>
        <begin position="615"/>
        <end position="640"/>
    </location>
</feature>
<feature type="compositionally biased region" description="Basic and acidic residues" evidence="4">
    <location>
        <begin position="1970"/>
        <end position="1983"/>
    </location>
</feature>
<feature type="region of interest" description="Disordered" evidence="4">
    <location>
        <begin position="1270"/>
        <end position="1307"/>
    </location>
</feature>
<feature type="region of interest" description="Disordered" evidence="4">
    <location>
        <begin position="2912"/>
        <end position="3012"/>
    </location>
</feature>
<feature type="compositionally biased region" description="Basic and acidic residues" evidence="4">
    <location>
        <begin position="661"/>
        <end position="672"/>
    </location>
</feature>
<feature type="compositionally biased region" description="Basic and acidic residues" evidence="4">
    <location>
        <begin position="754"/>
        <end position="772"/>
    </location>
</feature>
<sequence>LGDTNPNWFHELTEECLKNRHDEASTGNTGEIQPALPSMSLEGALSPKTSVIGVDTVRQDDALADIEAPLRLSSLHLQTHHSLHEHQHVSEIVTPKTVPTLTAIAPSSDHGKTCPSLHSGELKAEKLCSSPDTPGPSGITPVQAVVRGRTTSTPGSVGRTPPNCVDSLGMEVPTGMKTPGTEGNISGDNVKGSATKGNFRKMKSYVSPLQMSWDSPALKHLLRTPGYEQMLHSTPNIAVSLGADPNDTGLSWTSSLATPPPGTVSVNSETKQNTSLEEGQRKPGALARVLFSPGEGPSSRMSKVNQVHLNLTIEHEPLDASLDDLHDKRGAKLAASGKSTGQENDGEGTEERQCTVTFASSSSHEEGDVQKKARKLKTDGAVREKNSIAKAGAALPIIKLDRILTQNTNIPEIVTSENISQHSCKNLKSLSTPGDIAVEKVVSHSSTLVMPGSKEKTAVSENANQKEKVFTTSSHLNNGMKEMTSNRPGEGPETRECKGKIAETVVPIASSKSVLCDSVRCNSSATRDLKSIKHNEECVPSPTLSSTSCAKVDSPNISSNVESALSDFFMTPPSRNTVRGKLGSKGRRRKWPNYRCVQHSVNKGKTDVCMVESDMNQNNKDQNGAADGNMRKDSGEDVDENMSPSIAIKVAISDPVIKASKTESQDASDDKAVFSATSSVQKQKTDQRNELERSDNVHAFGSSKKSSFDQKCNVSPPLLDDTLPVDLNNLHGIHRSRHSSKDSDSSEVTFKTPGKVETKGVTETTKKPKLSEETCSGNPPAANAGENDLENYSFGSPFEAPCTSSDMVTFVKPCSEITVEKDSDWTFQEHSQSSNNQHNKNRKPSEKIWDEEMYTQMSPTLLTAMCHSAETSQTPNLVGINKKNDCSSDNSDSQMRKNFSDINKQAPMSNHNAVASCLPSSLQEHEKLMDSSNCGKITTESNDDLFSQISPTTTNALLRATETLPNPQDLSPVACKELGSSQVVPSCAQGERELFVSSKVKTSTHVKTPNKPEGLEDEIFVPVSTGSADTGSDARASYNTSKYNANTPSVGGDLTPNQATSDAKASYSAGKNDANMPSIGRELTPVISTRGSLSKSRSKKFFYPTSSQISKTRANKVYDFLSSKPLLDPPTLQSVSGSKIPATVALESTVSESMTTTTQSMTTTTESTVSMALTSGTCKPGATSDCETFPKVISSEGRSGEKTVDMVSRMEEEKEAKRKGALMAMRSRTGFQSFSSISKNSKFTCLGKPEEAGAIKTTICVNVNTEELGDDTVKHEQNPLKDSENPSPVKITDSAQNSSTPDTLPAENVETNDFSVEDEEMLEQCSDVNLNTQEKTPQRPVEEELEKTKNGGFSEIAKKLEMGATGFKCASGKNIAFSAKSLEMAATIMKEMDEIIKQEECTMENSSYLCAEIQNTKDTIPLCAIQGVSAKTKEVVTSQSCLDSVKTSNIFKGAKEKYVQSDFIGPKPSNFNGSFTTAIDENISILNQGLAKTKTSFTEKDAEILVGRTKEEQVSLACDSGINEETVQSNGNPCERAQTVLFSSDSGSICEDAGTSKSFQKSSVDHLAGKKYIPNTGLDKDKFPLPVDENKKELSSTFTSGKSLGGFSLASGKAISLSSKGLAKAEALVAEIDREFSQQNLPKDGENSDNLPVNVTGFTLVNGPQMAVSGKGLSEEKGEDEQKGTANSNLENSESKLVKGDDEVEVTLQQQRATCVDAALTIHFTVADGKAFIPVSDDGLTQSKAIGDKVDGEDQSTKQKSCDGVPSCGGFTSANGKEFKISHAGLAKARTILSELDKENEIPFLQQQKFEASAMCGFTSASGKKISVSSSGLEKAQAIMTSIDTEISVQHQNNVAQFSDIASTRGFTSARGKTLAISSKGLAKAKALMSDIESELLQSCENDKIFERSKTGNIDLSEKPCPQDSEVEAQICSANSKKPLVPGKMNCEKKDYSNVPKGFRPFKPPRIMAKKVESRNEVKKEDACGISPAESKDTQDPKQLCINFPESEQTKNSTVTKDQKQGEETPGSKNNENLTSQLKTKKTQTTSLELKCSVVPHIPNTRDIKLAMSKEIISPELPKGSSTCEEFDDSFDDITATQLCCLSGTQFKNAEKAEFSGMSNVTAKDFHKQEVEGIGPIKEIEDTLHFRTDHDTVCTSVSEDWQSLPKTVGFQTASGTKVTVSQDALKRAREMWKDCCADDGIGSCPGNVSENNHTKNKVDSTKPAESSTKVSSVSSEDKNSGNRQELTKASIEQQFMGFHTASDNKVKVSRKALLKAKDLWKECHMDTDNENMVIRKDAAPEKYEKDVKSTLDKVVDKAKQDIQVDATSEPLQTADQISVKKTVHMPDSSLQKDLIVQQKSRDSNTKPEMENGPSISFVGFQTASGKKVEVSDQALKQAKKLWEHNEFDTESSENITTKALKKPGELSRSFQGFQTASGHKVCISESALKKAKELWMHFETQENSASVGSEVDSVENKSQTFHGFHTASGNRVEISESSLIKARELWHEADADVNETYSKYSCDTERLSEGDVNISYTALGNKQVIAQTKNVFPEERAFAEKKMKDSCLPLFQTASGSAVTVSAEALKKALGVDDLLTKGTLVVVTNLQWRGESRSSVPCYFASEMCHFTTRPKDEHLKISVEKLQSVISSPKQFINEMEKKLRTIVFGQPVQQNDDISVSSKSSNSVVKIPSRPRTPVTTFTPVRPSPVPKTLPYSKTDSSTPNSRFSLDMKNTLMQESSEEQADDPRTALQRMKARKLEQYGEPPPVCPLPVSVPSALKRGFRAPGLRSSSPRNLPFISRTSSNEQINIDDNKVKENTAPEITNMKRKEFDNLKRQRNENCQKDEEVLEGWVKNTPSHEGVGAEVSHKDHSQISQGSPKNGPKDGSEKNLQTGHCNTDICDKDGQDCKQNEFEKEDKKSCEGHSAVPNIDLKSQQISEKPQSNSSSQDSQITNQSSQLSQQSPKTASGKAKTSKRRRTATLETIDFDQLISVHEGEGIGERCKKRRRSTRL</sequence>
<dbReference type="GO" id="GO:0000724">
    <property type="term" value="P:double-strand break repair via homologous recombination"/>
    <property type="evidence" value="ECO:0007669"/>
    <property type="project" value="InterPro"/>
</dbReference>
<dbReference type="GeneID" id="106166803"/>
<feature type="compositionally biased region" description="Basic and acidic residues" evidence="4">
    <location>
        <begin position="2912"/>
        <end position="2922"/>
    </location>
</feature>
<feature type="compositionally biased region" description="Polar residues" evidence="4">
    <location>
        <begin position="703"/>
        <end position="713"/>
    </location>
</feature>
<dbReference type="STRING" id="7574.A0A2R2MJK6"/>
<dbReference type="Gene3D" id="2.40.50.140">
    <property type="entry name" value="Nucleic acid-binding proteins"/>
    <property type="match status" value="1"/>
</dbReference>
<feature type="region of interest" description="Disordered" evidence="4">
    <location>
        <begin position="661"/>
        <end position="719"/>
    </location>
</feature>
<feature type="region of interest" description="Disordered" evidence="4">
    <location>
        <begin position="734"/>
        <end position="786"/>
    </location>
</feature>
<feature type="region of interest" description="Disordered" evidence="4">
    <location>
        <begin position="1666"/>
        <end position="1695"/>
    </location>
</feature>
<feature type="compositionally biased region" description="Polar residues" evidence="4">
    <location>
        <begin position="2932"/>
        <end position="2966"/>
    </location>
</feature>
<evidence type="ECO:0000256" key="2">
    <source>
        <dbReference type="ARBA" id="ARBA00022763"/>
    </source>
</evidence>